<evidence type="ECO:0000256" key="2">
    <source>
        <dbReference type="ARBA" id="ARBA00005810"/>
    </source>
</evidence>
<comment type="similarity">
    <text evidence="2">Belongs to the HPPK family.</text>
</comment>
<dbReference type="GO" id="GO:0046656">
    <property type="term" value="P:folic acid biosynthetic process"/>
    <property type="evidence" value="ECO:0007669"/>
    <property type="project" value="UniProtKB-KW"/>
</dbReference>
<reference evidence="14 15" key="1">
    <citation type="submission" date="2019-02" db="EMBL/GenBank/DDBJ databases">
        <authorList>
            <person name="Manzano-Marin A."/>
            <person name="Manzano-Marin A."/>
        </authorList>
    </citation>
    <scope>NUCLEOTIDE SEQUENCE [LARGE SCALE GENOMIC DNA]</scope>
    <source>
        <strain evidence="14 15">ErCikochiana</strain>
    </source>
</reference>
<evidence type="ECO:0000256" key="1">
    <source>
        <dbReference type="ARBA" id="ARBA00005051"/>
    </source>
</evidence>
<evidence type="ECO:0000256" key="10">
    <source>
        <dbReference type="ARBA" id="ARBA00029409"/>
    </source>
</evidence>
<evidence type="ECO:0000256" key="11">
    <source>
        <dbReference type="ARBA" id="ARBA00029766"/>
    </source>
</evidence>
<protein>
    <recommendedName>
        <fullName evidence="4">2-amino-4-hydroxy-6-hydroxymethyldihydropteridine pyrophosphokinase</fullName>
        <ecNumber evidence="3">2.7.6.3</ecNumber>
    </recommendedName>
    <alternativeName>
        <fullName evidence="11">6-hydroxymethyl-7,8-dihydropterin pyrophosphokinase</fullName>
    </alternativeName>
    <alternativeName>
        <fullName evidence="12">7,8-dihydro-6-hydroxymethylpterin-pyrophosphokinase</fullName>
    </alternativeName>
</protein>
<comment type="function">
    <text evidence="10">Catalyzes the transfer of pyrophosphate from adenosine triphosphate (ATP) to 6-hydroxymethyl-7,8-dihydropterin, an enzymatic step in folate biosynthesis pathway.</text>
</comment>
<comment type="pathway">
    <text evidence="1">Cofactor biosynthesis; tetrahydrofolate biosynthesis; 2-amino-4-hydroxy-6-hydroxymethyl-7,8-dihydropteridine diphosphate from 7,8-dihydroneopterin triphosphate: step 4/4.</text>
</comment>
<dbReference type="GO" id="GO:0016301">
    <property type="term" value="F:kinase activity"/>
    <property type="evidence" value="ECO:0007669"/>
    <property type="project" value="UniProtKB-KW"/>
</dbReference>
<evidence type="ECO:0000259" key="13">
    <source>
        <dbReference type="PROSITE" id="PS00794"/>
    </source>
</evidence>
<dbReference type="SUPFAM" id="SSF55083">
    <property type="entry name" value="6-hydroxymethyl-7,8-dihydropterin pyrophosphokinase, HPPK"/>
    <property type="match status" value="1"/>
</dbReference>
<dbReference type="Gene3D" id="3.30.70.560">
    <property type="entry name" value="7,8-Dihydro-6-hydroxymethylpterin-pyrophosphokinase HPPK"/>
    <property type="match status" value="1"/>
</dbReference>
<evidence type="ECO:0000256" key="7">
    <source>
        <dbReference type="ARBA" id="ARBA00022777"/>
    </source>
</evidence>
<dbReference type="PANTHER" id="PTHR43071:SF1">
    <property type="entry name" value="2-AMINO-4-HYDROXY-6-HYDROXYMETHYLDIHYDROPTERIDINE PYROPHOSPHOKINASE"/>
    <property type="match status" value="1"/>
</dbReference>
<dbReference type="EMBL" id="LR217715">
    <property type="protein sequence ID" value="VFP83000.1"/>
    <property type="molecule type" value="Genomic_DNA"/>
</dbReference>
<dbReference type="GO" id="GO:0003848">
    <property type="term" value="F:2-amino-4-hydroxy-6-hydroxymethyldihydropteridine diphosphokinase activity"/>
    <property type="evidence" value="ECO:0007669"/>
    <property type="project" value="UniProtKB-EC"/>
</dbReference>
<keyword evidence="6" id="KW-0547">Nucleotide-binding</keyword>
<name>A0A451D9X2_9GAMM</name>
<evidence type="ECO:0000256" key="9">
    <source>
        <dbReference type="ARBA" id="ARBA00022909"/>
    </source>
</evidence>
<dbReference type="EC" id="2.7.6.3" evidence="3"/>
<evidence type="ECO:0000256" key="12">
    <source>
        <dbReference type="ARBA" id="ARBA00033413"/>
    </source>
</evidence>
<evidence type="ECO:0000256" key="4">
    <source>
        <dbReference type="ARBA" id="ARBA00016218"/>
    </source>
</evidence>
<dbReference type="InterPro" id="IPR000550">
    <property type="entry name" value="Hppk"/>
</dbReference>
<evidence type="ECO:0000256" key="3">
    <source>
        <dbReference type="ARBA" id="ARBA00013253"/>
    </source>
</evidence>
<evidence type="ECO:0000313" key="14">
    <source>
        <dbReference type="EMBL" id="VFP83000.1"/>
    </source>
</evidence>
<organism evidence="14 15">
    <name type="scientific">Candidatus Erwinia haradaeae</name>
    <dbReference type="NCBI Taxonomy" id="1922217"/>
    <lineage>
        <taxon>Bacteria</taxon>
        <taxon>Pseudomonadati</taxon>
        <taxon>Pseudomonadota</taxon>
        <taxon>Gammaproteobacteria</taxon>
        <taxon>Enterobacterales</taxon>
        <taxon>Erwiniaceae</taxon>
        <taxon>Erwinia</taxon>
    </lineage>
</organism>
<keyword evidence="7 14" id="KW-0418">Kinase</keyword>
<proteinExistence type="inferred from homology"/>
<accession>A0A451D9X2</accession>
<dbReference type="GO" id="GO:0046654">
    <property type="term" value="P:tetrahydrofolate biosynthetic process"/>
    <property type="evidence" value="ECO:0007669"/>
    <property type="project" value="UniProtKB-UniPathway"/>
</dbReference>
<evidence type="ECO:0000256" key="5">
    <source>
        <dbReference type="ARBA" id="ARBA00022679"/>
    </source>
</evidence>
<dbReference type="AlphaFoldDB" id="A0A451D9X2"/>
<evidence type="ECO:0000313" key="15">
    <source>
        <dbReference type="Proteomes" id="UP000294368"/>
    </source>
</evidence>
<evidence type="ECO:0000256" key="8">
    <source>
        <dbReference type="ARBA" id="ARBA00022840"/>
    </source>
</evidence>
<dbReference type="Pfam" id="PF01288">
    <property type="entry name" value="HPPK"/>
    <property type="match status" value="1"/>
</dbReference>
<dbReference type="InterPro" id="IPR035907">
    <property type="entry name" value="Hppk_sf"/>
</dbReference>
<dbReference type="RefSeq" id="WP_157988404.1">
    <property type="nucleotide sequence ID" value="NZ_LR217715.1"/>
</dbReference>
<dbReference type="GO" id="GO:0005524">
    <property type="term" value="F:ATP binding"/>
    <property type="evidence" value="ECO:0007669"/>
    <property type="project" value="UniProtKB-KW"/>
</dbReference>
<dbReference type="PANTHER" id="PTHR43071">
    <property type="entry name" value="2-AMINO-4-HYDROXY-6-HYDROXYMETHYLDIHYDROPTERIDINE PYROPHOSPHOKINASE"/>
    <property type="match status" value="1"/>
</dbReference>
<keyword evidence="5 14" id="KW-0808">Transferase</keyword>
<evidence type="ECO:0000256" key="6">
    <source>
        <dbReference type="ARBA" id="ARBA00022741"/>
    </source>
</evidence>
<dbReference type="PROSITE" id="PS00794">
    <property type="entry name" value="HPPK"/>
    <property type="match status" value="1"/>
</dbReference>
<sequence length="179" mass="20610">MNRVYLSLGSNLSNPLYQICRALEKLASLPKSQVFEIAHLYRTLPYGSVYQADFLNTVVALDTLLLPEELINHTQRMEREQKRSRQSHRWGPRTLDLDIILFGKQTINTPKLIVPHYDMQNRAFMLVPLLDITPLLHLPTGQSLAHILKTLDTSTIQRVTHALFDLTKSKLCLQKHETI</sequence>
<feature type="domain" description="7,8-dihydro-6-hydroxymethylpterin-pyrophosphokinase" evidence="13">
    <location>
        <begin position="89"/>
        <end position="100"/>
    </location>
</feature>
<dbReference type="NCBIfam" id="TIGR01498">
    <property type="entry name" value="folK"/>
    <property type="match status" value="1"/>
</dbReference>
<dbReference type="UniPathway" id="UPA00077">
    <property type="reaction ID" value="UER00155"/>
</dbReference>
<dbReference type="CDD" id="cd00483">
    <property type="entry name" value="HPPK"/>
    <property type="match status" value="1"/>
</dbReference>
<keyword evidence="9" id="KW-0289">Folate biosynthesis</keyword>
<dbReference type="OrthoDB" id="9808041at2"/>
<keyword evidence="8" id="KW-0067">ATP-binding</keyword>
<dbReference type="Proteomes" id="UP000294368">
    <property type="component" value="Chromosome"/>
</dbReference>
<gene>
    <name evidence="14" type="primary">folK</name>
    <name evidence="14" type="ORF">ERCIKOCA2762_242</name>
</gene>